<dbReference type="EMBL" id="JABXXO010000008">
    <property type="protein sequence ID" value="KAF7771714.1"/>
    <property type="molecule type" value="Genomic_DNA"/>
</dbReference>
<dbReference type="SUPFAM" id="SSF56112">
    <property type="entry name" value="Protein kinase-like (PK-like)"/>
    <property type="match status" value="1"/>
</dbReference>
<comment type="caution">
    <text evidence="1">The sequence shown here is derived from an EMBL/GenBank/DDBJ whole genome shotgun (WGS) entry which is preliminary data.</text>
</comment>
<evidence type="ECO:0000313" key="2">
    <source>
        <dbReference type="Proteomes" id="UP000629468"/>
    </source>
</evidence>
<proteinExistence type="predicted"/>
<accession>A0A8H7F123</accession>
<dbReference type="InterPro" id="IPR011009">
    <property type="entry name" value="Kinase-like_dom_sf"/>
</dbReference>
<reference evidence="1 2" key="1">
    <citation type="journal article" name="Sci. Rep.">
        <title>Telomere-to-telomere assembled and centromere annotated genomes of the two main subspecies of the button mushroom Agaricus bisporus reveal especially polymorphic chromosome ends.</title>
        <authorList>
            <person name="Sonnenberg A.S.M."/>
            <person name="Sedaghat-Telgerd N."/>
            <person name="Lavrijssen B."/>
            <person name="Ohm R.A."/>
            <person name="Hendrickx P.M."/>
            <person name="Scholtmeijer K."/>
            <person name="Baars J.J.P."/>
            <person name="van Peer A."/>
        </authorList>
    </citation>
    <scope>NUCLEOTIDE SEQUENCE [LARGE SCALE GENOMIC DNA]</scope>
    <source>
        <strain evidence="1 2">H119_p4</strain>
    </source>
</reference>
<sequence length="255" mass="29589">MYPIHHSLSPDELPSWGDISSLSDEELFALYDACENRLTSVDKSTSVRRIASDVVVKAGAIRESEWITMILVHETTTVLVPAVRRVLHVNERKGFVMDYIPGQTVNQCWHNLGLWQRFSLFWTLRSYIKQLRRVSIPGKPRSEHVPGPIGHEPQLCLGGMFSPDYGAGPFASYDALKSWFRWKLHVNQSRIWMIDWEHSGFYPQWFEYIGMYNNCWVDQLGKWHDWIVGFVTGFYRKQAVFISMIGWALTTGVFL</sequence>
<name>A0A8H7F123_AGABI</name>
<organism evidence="1 2">
    <name type="scientific">Agaricus bisporus var. burnettii</name>
    <dbReference type="NCBI Taxonomy" id="192524"/>
    <lineage>
        <taxon>Eukaryota</taxon>
        <taxon>Fungi</taxon>
        <taxon>Dikarya</taxon>
        <taxon>Basidiomycota</taxon>
        <taxon>Agaricomycotina</taxon>
        <taxon>Agaricomycetes</taxon>
        <taxon>Agaricomycetidae</taxon>
        <taxon>Agaricales</taxon>
        <taxon>Agaricineae</taxon>
        <taxon>Agaricaceae</taxon>
        <taxon>Agaricus</taxon>
    </lineage>
</organism>
<dbReference type="Proteomes" id="UP000629468">
    <property type="component" value="Unassembled WGS sequence"/>
</dbReference>
<gene>
    <name evidence="1" type="ORF">Agabi119p4_6025</name>
</gene>
<dbReference type="PANTHER" id="PTHR21310">
    <property type="entry name" value="AMINOGLYCOSIDE PHOSPHOTRANSFERASE-RELATED-RELATED"/>
    <property type="match status" value="1"/>
</dbReference>
<dbReference type="PANTHER" id="PTHR21310:SF39">
    <property type="entry name" value="AMINOGLYCOSIDE PHOSPHOTRANSFERASE DOMAIN-CONTAINING PROTEIN"/>
    <property type="match status" value="1"/>
</dbReference>
<protein>
    <submittedName>
        <fullName evidence="1">Uncharacterized protein</fullName>
    </submittedName>
</protein>
<dbReference type="AlphaFoldDB" id="A0A8H7F123"/>
<evidence type="ECO:0000313" key="1">
    <source>
        <dbReference type="EMBL" id="KAF7771714.1"/>
    </source>
</evidence>
<dbReference type="InterPro" id="IPR051678">
    <property type="entry name" value="AGP_Transferase"/>
</dbReference>